<evidence type="ECO:0000313" key="1">
    <source>
        <dbReference type="EMBL" id="GEQ85535.1"/>
    </source>
</evidence>
<accession>A0A5J4FZR3</accession>
<sequence>MKALQSIIETLSAEEQRDFILNLQQKNRRGDTKNTTLFKLIVKGETDNIVVKLYGKDSKNAFHALCKRLQDSLIDFIALKSFAGETSEELEILKLLLSSRIFFEHKHYKLGFKTLAKAEKSALQLDVYAILTEIYHTKIQYAHLNPAIILNELIISAEKNLALFNREQQMNMAYAHIKEALKSKKQKSIQDIITDVFSNFKIGLDNKLTYKSLFQLMSITATAARLQSYYYDSAPFLFRLYEIVSEKGELANKHLFYHIEMLNVMATVSFRNKDFETSTKFLGIMETQMEKEHRKYYGRFQEKLTLNRALCFNYTNQPNKAISLLKQYTSNSLDIDLTLAVCFFQQEKYEDCYAVLKQMHHTDLWYEKKNGWIWVIKKSIIEILVLIELDKLDVVLSRITGFNNRFSKQLKASGEVRVLNFIKLVSKYYEAPQEINSDKFQQLVETSFEWIGTEKEDVFVMSFYAWLKAKMERTGLYETTLKLVFFRTH</sequence>
<proteinExistence type="predicted"/>
<keyword evidence="2" id="KW-1185">Reference proteome</keyword>
<dbReference type="SUPFAM" id="SSF48452">
    <property type="entry name" value="TPR-like"/>
    <property type="match status" value="1"/>
</dbReference>
<dbReference type="Proteomes" id="UP000326994">
    <property type="component" value="Unassembled WGS sequence"/>
</dbReference>
<comment type="caution">
    <text evidence="1">The sequence shown here is derived from an EMBL/GenBank/DDBJ whole genome shotgun (WGS) entry which is preliminary data.</text>
</comment>
<dbReference type="InterPro" id="IPR011990">
    <property type="entry name" value="TPR-like_helical_dom_sf"/>
</dbReference>
<organism evidence="1 2">
    <name type="scientific">Patiriisocius marinistellae</name>
    <dbReference type="NCBI Taxonomy" id="2494560"/>
    <lineage>
        <taxon>Bacteria</taxon>
        <taxon>Pseudomonadati</taxon>
        <taxon>Bacteroidota</taxon>
        <taxon>Flavobacteriia</taxon>
        <taxon>Flavobacteriales</taxon>
        <taxon>Flavobacteriaceae</taxon>
        <taxon>Patiriisocius</taxon>
    </lineage>
</organism>
<reference evidence="1 2" key="1">
    <citation type="submission" date="2019-08" db="EMBL/GenBank/DDBJ databases">
        <title>Ulvibacter marinistellae sp. nov., isolated from a starfish, Patiria pectinifera.</title>
        <authorList>
            <person name="Kawano K."/>
            <person name="Ushijima N."/>
            <person name="Kihara M."/>
            <person name="Itoh H."/>
        </authorList>
    </citation>
    <scope>NUCLEOTIDE SEQUENCE [LARGE SCALE GENOMIC DNA]</scope>
    <source>
        <strain evidence="1 2">KK4</strain>
    </source>
</reference>
<dbReference type="AlphaFoldDB" id="A0A5J4FZR3"/>
<dbReference type="OrthoDB" id="732094at2"/>
<evidence type="ECO:0000313" key="2">
    <source>
        <dbReference type="Proteomes" id="UP000326994"/>
    </source>
</evidence>
<name>A0A5J4FZR3_9FLAO</name>
<dbReference type="RefSeq" id="WP_151893447.1">
    <property type="nucleotide sequence ID" value="NZ_BKCF01000001.1"/>
</dbReference>
<dbReference type="EMBL" id="BKCF01000001">
    <property type="protein sequence ID" value="GEQ85535.1"/>
    <property type="molecule type" value="Genomic_DNA"/>
</dbReference>
<protein>
    <submittedName>
        <fullName evidence="1">Uncharacterized protein</fullName>
    </submittedName>
</protein>
<gene>
    <name evidence="1" type="ORF">ULMS_10430</name>
</gene>